<dbReference type="Gene3D" id="2.100.10.30">
    <property type="entry name" value="Jacalin-like lectin domain"/>
    <property type="match status" value="1"/>
</dbReference>
<dbReference type="InterPro" id="IPR001229">
    <property type="entry name" value="Jacalin-like_lectin_dom"/>
</dbReference>
<evidence type="ECO:0000313" key="3">
    <source>
        <dbReference type="EMBL" id="CAL5097812.1"/>
    </source>
</evidence>
<accession>A0ABC9GR11</accession>
<dbReference type="SUPFAM" id="SSF51101">
    <property type="entry name" value="Mannose-binding lectins"/>
    <property type="match status" value="1"/>
</dbReference>
<dbReference type="SMART" id="SM00915">
    <property type="entry name" value="Jacalin"/>
    <property type="match status" value="1"/>
</dbReference>
<evidence type="ECO:0000313" key="4">
    <source>
        <dbReference type="Proteomes" id="UP001497457"/>
    </source>
</evidence>
<dbReference type="EMBL" id="OZ075119">
    <property type="protein sequence ID" value="CAL5097812.1"/>
    <property type="molecule type" value="Genomic_DNA"/>
</dbReference>
<dbReference type="Proteomes" id="UP001497457">
    <property type="component" value="Chromosome 9rd"/>
</dbReference>
<reference evidence="3 4" key="2">
    <citation type="submission" date="2024-10" db="EMBL/GenBank/DDBJ databases">
        <authorList>
            <person name="Ryan C."/>
        </authorList>
    </citation>
    <scope>NUCLEOTIDE SEQUENCE [LARGE SCALE GENOMIC DNA]</scope>
</reference>
<dbReference type="InterPro" id="IPR036404">
    <property type="entry name" value="Jacalin-like_lectin_dom_sf"/>
</dbReference>
<dbReference type="Pfam" id="PF01419">
    <property type="entry name" value="Jacalin"/>
    <property type="match status" value="1"/>
</dbReference>
<reference evidence="4" key="1">
    <citation type="submission" date="2024-06" db="EMBL/GenBank/DDBJ databases">
        <authorList>
            <person name="Ryan C."/>
        </authorList>
    </citation>
    <scope>NUCLEOTIDE SEQUENCE [LARGE SCALE GENOMIC DNA]</scope>
</reference>
<proteinExistence type="predicted"/>
<dbReference type="CDD" id="cd09612">
    <property type="entry name" value="Jacalin"/>
    <property type="match status" value="1"/>
</dbReference>
<dbReference type="AlphaFoldDB" id="A0ABC9GR11"/>
<organism evidence="3 4">
    <name type="scientific">Urochloa decumbens</name>
    <dbReference type="NCBI Taxonomy" id="240449"/>
    <lineage>
        <taxon>Eukaryota</taxon>
        <taxon>Viridiplantae</taxon>
        <taxon>Streptophyta</taxon>
        <taxon>Embryophyta</taxon>
        <taxon>Tracheophyta</taxon>
        <taxon>Spermatophyta</taxon>
        <taxon>Magnoliopsida</taxon>
        <taxon>Liliopsida</taxon>
        <taxon>Poales</taxon>
        <taxon>Poaceae</taxon>
        <taxon>PACMAD clade</taxon>
        <taxon>Panicoideae</taxon>
        <taxon>Panicodae</taxon>
        <taxon>Paniceae</taxon>
        <taxon>Melinidinae</taxon>
        <taxon>Urochloa</taxon>
    </lineage>
</organism>
<dbReference type="PROSITE" id="PS51752">
    <property type="entry name" value="JACALIN_LECTIN"/>
    <property type="match status" value="1"/>
</dbReference>
<keyword evidence="1" id="KW-0430">Lectin</keyword>
<sequence length="206" mass="22017">MPPSILPHRHYKQQIKPKVYDPKATPSLQPPLIMSIAQAFKVGPWGGNGGTVFDVTAPPTRLDNMTIRAGEFIDSIGFSYVDDVGTIRIAGPFGGTGGNLTTIRFAATEFVTKLSGTLYIRSASAGGKPVLSSLEIVTNTNRYGPYGTVHQDYLFSFPLPWGLIITGFFGRAGSIVDAIGVYIGYKIGGERLDAITVATDEETSGN</sequence>
<dbReference type="PANTHER" id="PTHR46506">
    <property type="entry name" value="OS05G0143600 PROTEIN"/>
    <property type="match status" value="1"/>
</dbReference>
<gene>
    <name evidence="3" type="ORF">URODEC1_LOCUS117869</name>
</gene>
<keyword evidence="4" id="KW-1185">Reference proteome</keyword>
<name>A0ABC9GR11_9POAL</name>
<dbReference type="InterPro" id="IPR033734">
    <property type="entry name" value="Jacalin-like_lectin_dom_plant"/>
</dbReference>
<feature type="domain" description="Jacalin-type lectin" evidence="2">
    <location>
        <begin position="39"/>
        <end position="185"/>
    </location>
</feature>
<evidence type="ECO:0000256" key="1">
    <source>
        <dbReference type="ARBA" id="ARBA00022734"/>
    </source>
</evidence>
<evidence type="ECO:0000259" key="2">
    <source>
        <dbReference type="PROSITE" id="PS51752"/>
    </source>
</evidence>
<dbReference type="GO" id="GO:0030246">
    <property type="term" value="F:carbohydrate binding"/>
    <property type="evidence" value="ECO:0007669"/>
    <property type="project" value="UniProtKB-KW"/>
</dbReference>
<protein>
    <recommendedName>
        <fullName evidence="2">Jacalin-type lectin domain-containing protein</fullName>
    </recommendedName>
</protein>